<comment type="caution">
    <text evidence="1">The sequence shown here is derived from an EMBL/GenBank/DDBJ whole genome shotgun (WGS) entry which is preliminary data.</text>
</comment>
<evidence type="ECO:0000313" key="1">
    <source>
        <dbReference type="EMBL" id="KAG2196389.1"/>
    </source>
</evidence>
<evidence type="ECO:0000313" key="2">
    <source>
        <dbReference type="Proteomes" id="UP000603453"/>
    </source>
</evidence>
<keyword evidence="2" id="KW-1185">Reference proteome</keyword>
<gene>
    <name evidence="1" type="ORF">INT47_012893</name>
</gene>
<dbReference type="Proteomes" id="UP000603453">
    <property type="component" value="Unassembled WGS sequence"/>
</dbReference>
<proteinExistence type="predicted"/>
<dbReference type="AlphaFoldDB" id="A0A8H7UZS4"/>
<accession>A0A8H7UZS4</accession>
<organism evidence="1 2">
    <name type="scientific">Mucor saturninus</name>
    <dbReference type="NCBI Taxonomy" id="64648"/>
    <lineage>
        <taxon>Eukaryota</taxon>
        <taxon>Fungi</taxon>
        <taxon>Fungi incertae sedis</taxon>
        <taxon>Mucoromycota</taxon>
        <taxon>Mucoromycotina</taxon>
        <taxon>Mucoromycetes</taxon>
        <taxon>Mucorales</taxon>
        <taxon>Mucorineae</taxon>
        <taxon>Mucoraceae</taxon>
        <taxon>Mucor</taxon>
    </lineage>
</organism>
<reference evidence="1" key="1">
    <citation type="submission" date="2020-12" db="EMBL/GenBank/DDBJ databases">
        <title>Metabolic potential, ecology and presence of endohyphal bacteria is reflected in genomic diversity of Mucoromycotina.</title>
        <authorList>
            <person name="Muszewska A."/>
            <person name="Okrasinska A."/>
            <person name="Steczkiewicz K."/>
            <person name="Drgas O."/>
            <person name="Orlowska M."/>
            <person name="Perlinska-Lenart U."/>
            <person name="Aleksandrzak-Piekarczyk T."/>
            <person name="Szatraj K."/>
            <person name="Zielenkiewicz U."/>
            <person name="Pilsyk S."/>
            <person name="Malc E."/>
            <person name="Mieczkowski P."/>
            <person name="Kruszewska J.S."/>
            <person name="Biernat P."/>
            <person name="Pawlowska J."/>
        </authorList>
    </citation>
    <scope>NUCLEOTIDE SEQUENCE</scope>
    <source>
        <strain evidence="1">WA0000017839</strain>
    </source>
</reference>
<dbReference type="OrthoDB" id="2285602at2759"/>
<sequence length="192" mass="21565">MNRNNEAVLVNTVEIYGRQRSLDVHREKFVNKKGKSASSSLPPVTTKYHYTWATTMKDNEGDKLVVGTKTLNALITSSLRIDSIHEASDESAALTATIFLDIDSIKKASILASNQNANKVDQFNMQYQLRQLRSKFHYPSTYLLCRASSIFANDLRSQPYSIFILYEAPDTGRESAAKIASKLFLNIAETVH</sequence>
<dbReference type="EMBL" id="JAEPRD010000147">
    <property type="protein sequence ID" value="KAG2196389.1"/>
    <property type="molecule type" value="Genomic_DNA"/>
</dbReference>
<name>A0A8H7UZS4_9FUNG</name>
<protein>
    <submittedName>
        <fullName evidence="1">Uncharacterized protein</fullName>
    </submittedName>
</protein>